<dbReference type="Proteomes" id="UP001520654">
    <property type="component" value="Unassembled WGS sequence"/>
</dbReference>
<dbReference type="EMBL" id="JAINUL010000001">
    <property type="protein sequence ID" value="MCC0097647.1"/>
    <property type="molecule type" value="Genomic_DNA"/>
</dbReference>
<sequence>MDRVVAAAAAGSLAAPRLRTALRGGVTSSDLSGGYWTATLATALAEHAKDKGRRCSG</sequence>
<reference evidence="1 2" key="1">
    <citation type="submission" date="2021-08" db="EMBL/GenBank/DDBJ databases">
        <title>Genomic Architecture of Streptomyces flavotricini NGL1 and Streptomyces erythrochromogenes HMS4 With Differential Plant Beneficial attributes and laccase production capabilities.</title>
        <authorList>
            <person name="Salwan R."/>
            <person name="Kaur R."/>
            <person name="Sharma V."/>
        </authorList>
    </citation>
    <scope>NUCLEOTIDE SEQUENCE [LARGE SCALE GENOMIC DNA]</scope>
    <source>
        <strain evidence="1 2">NGL1</strain>
    </source>
</reference>
<evidence type="ECO:0000313" key="2">
    <source>
        <dbReference type="Proteomes" id="UP001520654"/>
    </source>
</evidence>
<gene>
    <name evidence="1" type="ORF">K7B10_23265</name>
</gene>
<dbReference type="RefSeq" id="WP_229338810.1">
    <property type="nucleotide sequence ID" value="NZ_JAINUL010000001.1"/>
</dbReference>
<keyword evidence="2" id="KW-1185">Reference proteome</keyword>
<accession>A0ABS8E930</accession>
<protein>
    <submittedName>
        <fullName evidence="1">Uncharacterized protein</fullName>
    </submittedName>
</protein>
<name>A0ABS8E930_9ACTN</name>
<evidence type="ECO:0000313" key="1">
    <source>
        <dbReference type="EMBL" id="MCC0097647.1"/>
    </source>
</evidence>
<proteinExistence type="predicted"/>
<organism evidence="1 2">
    <name type="scientific">Streptomyces flavotricini</name>
    <dbReference type="NCBI Taxonomy" id="66888"/>
    <lineage>
        <taxon>Bacteria</taxon>
        <taxon>Bacillati</taxon>
        <taxon>Actinomycetota</taxon>
        <taxon>Actinomycetes</taxon>
        <taxon>Kitasatosporales</taxon>
        <taxon>Streptomycetaceae</taxon>
        <taxon>Streptomyces</taxon>
    </lineage>
</organism>
<comment type="caution">
    <text evidence="1">The sequence shown here is derived from an EMBL/GenBank/DDBJ whole genome shotgun (WGS) entry which is preliminary data.</text>
</comment>